<evidence type="ECO:0000313" key="8">
    <source>
        <dbReference type="Proteomes" id="UP000193560"/>
    </source>
</evidence>
<keyword evidence="8" id="KW-1185">Reference proteome</keyword>
<comment type="similarity">
    <text evidence="2 4">Belongs to the ATPase inhibitor family.</text>
</comment>
<reference evidence="7 8" key="1">
    <citation type="submission" date="2016-07" db="EMBL/GenBank/DDBJ databases">
        <title>Pervasive Adenine N6-methylation of Active Genes in Fungi.</title>
        <authorList>
            <consortium name="DOE Joint Genome Institute"/>
            <person name="Mondo S.J."/>
            <person name="Dannebaum R.O."/>
            <person name="Kuo R.C."/>
            <person name="Labutti K."/>
            <person name="Haridas S."/>
            <person name="Kuo A."/>
            <person name="Salamov A."/>
            <person name="Ahrendt S.R."/>
            <person name="Lipzen A."/>
            <person name="Sullivan W."/>
            <person name="Andreopoulos W.B."/>
            <person name="Clum A."/>
            <person name="Lindquist E."/>
            <person name="Daum C."/>
            <person name="Ramamoorthy G.K."/>
            <person name="Gryganskyi A."/>
            <person name="Culley D."/>
            <person name="Magnuson J.K."/>
            <person name="James T.Y."/>
            <person name="O'Malley M.A."/>
            <person name="Stajich J.E."/>
            <person name="Spatafora J.W."/>
            <person name="Visel A."/>
            <person name="Grigoriev I.V."/>
        </authorList>
    </citation>
    <scope>NUCLEOTIDE SEQUENCE [LARGE SCALE GENOMIC DNA]</scope>
    <source>
        <strain evidence="7 8">NRRL 1336</strain>
    </source>
</reference>
<evidence type="ECO:0000256" key="3">
    <source>
        <dbReference type="ARBA" id="ARBA00023128"/>
    </source>
</evidence>
<comment type="subcellular location">
    <subcellularLocation>
        <location evidence="1">Mitochondrion</location>
    </subcellularLocation>
</comment>
<evidence type="ECO:0000256" key="1">
    <source>
        <dbReference type="ARBA" id="ARBA00004173"/>
    </source>
</evidence>
<evidence type="ECO:0000313" key="7">
    <source>
        <dbReference type="EMBL" id="ORZ17852.1"/>
    </source>
</evidence>
<dbReference type="Gene3D" id="1.20.5.500">
    <property type="entry name" value="Single helix bin"/>
    <property type="match status" value="1"/>
</dbReference>
<feature type="coiled-coil region" evidence="5">
    <location>
        <begin position="56"/>
        <end position="86"/>
    </location>
</feature>
<feature type="compositionally biased region" description="Basic and acidic residues" evidence="6">
    <location>
        <begin position="39"/>
        <end position="53"/>
    </location>
</feature>
<dbReference type="Proteomes" id="UP000193560">
    <property type="component" value="Unassembled WGS sequence"/>
</dbReference>
<dbReference type="GO" id="GO:0005739">
    <property type="term" value="C:mitochondrion"/>
    <property type="evidence" value="ECO:0007669"/>
    <property type="project" value="UniProtKB-SubCell"/>
</dbReference>
<dbReference type="STRING" id="90262.A0A1X2IJY1"/>
<gene>
    <name evidence="7" type="ORF">BCR42DRAFT_412645</name>
</gene>
<dbReference type="GO" id="GO:0042030">
    <property type="term" value="F:ATPase inhibitor activity"/>
    <property type="evidence" value="ECO:0007669"/>
    <property type="project" value="InterPro"/>
</dbReference>
<comment type="caution">
    <text evidence="7">The sequence shown here is derived from an EMBL/GenBank/DDBJ whole genome shotgun (WGS) entry which is preliminary data.</text>
</comment>
<evidence type="ECO:0000256" key="5">
    <source>
        <dbReference type="SAM" id="Coils"/>
    </source>
</evidence>
<evidence type="ECO:0000256" key="4">
    <source>
        <dbReference type="RuleBase" id="RU368087"/>
    </source>
</evidence>
<sequence length="86" mass="9599">MFSRSAARLRTNVIRSTKRFSSSESSGSAGSTVTSKGGFSDKERAAETQWARAHDAEKLKLLREELSKHKKATEDLEQKVNELSKK</sequence>
<evidence type="ECO:0000256" key="2">
    <source>
        <dbReference type="ARBA" id="ARBA00010901"/>
    </source>
</evidence>
<feature type="compositionally biased region" description="Low complexity" evidence="6">
    <location>
        <begin position="19"/>
        <end position="38"/>
    </location>
</feature>
<dbReference type="InterPro" id="IPR007648">
    <property type="entry name" value="ATPase_inhibitor_mt"/>
</dbReference>
<accession>A0A1X2IJY1</accession>
<organism evidence="7 8">
    <name type="scientific">Absidia repens</name>
    <dbReference type="NCBI Taxonomy" id="90262"/>
    <lineage>
        <taxon>Eukaryota</taxon>
        <taxon>Fungi</taxon>
        <taxon>Fungi incertae sedis</taxon>
        <taxon>Mucoromycota</taxon>
        <taxon>Mucoromycotina</taxon>
        <taxon>Mucoromycetes</taxon>
        <taxon>Mucorales</taxon>
        <taxon>Cunninghamellaceae</taxon>
        <taxon>Absidia</taxon>
    </lineage>
</organism>
<dbReference type="AlphaFoldDB" id="A0A1X2IJY1"/>
<proteinExistence type="inferred from homology"/>
<dbReference type="Pfam" id="PF04568">
    <property type="entry name" value="IATP"/>
    <property type="match status" value="1"/>
</dbReference>
<dbReference type="EMBL" id="MCGE01000009">
    <property type="protein sequence ID" value="ORZ17852.1"/>
    <property type="molecule type" value="Genomic_DNA"/>
</dbReference>
<keyword evidence="5" id="KW-0175">Coiled coil</keyword>
<comment type="function">
    <text evidence="4">Inhibits the enzyme activity of ATPase.</text>
</comment>
<keyword evidence="3" id="KW-0496">Mitochondrion</keyword>
<protein>
    <recommendedName>
        <fullName evidence="4">ATPase inhibitor, mitochondrial</fullName>
    </recommendedName>
</protein>
<feature type="region of interest" description="Disordered" evidence="6">
    <location>
        <begin position="13"/>
        <end position="53"/>
    </location>
</feature>
<evidence type="ECO:0000256" key="6">
    <source>
        <dbReference type="SAM" id="MobiDB-lite"/>
    </source>
</evidence>
<name>A0A1X2IJY1_9FUNG</name>